<reference evidence="11" key="1">
    <citation type="submission" date="2022-10" db="EMBL/GenBank/DDBJ databases">
        <title>Novel sulphate-reducing endosymbionts in the free-living metamonad Anaeramoeba.</title>
        <authorList>
            <person name="Jerlstrom-Hultqvist J."/>
            <person name="Cepicka I."/>
            <person name="Gallot-Lavallee L."/>
            <person name="Salas-Leiva D."/>
            <person name="Curtis B.A."/>
            <person name="Zahonova K."/>
            <person name="Pipaliya S."/>
            <person name="Dacks J."/>
            <person name="Roger A.J."/>
        </authorList>
    </citation>
    <scope>NUCLEOTIDE SEQUENCE</scope>
    <source>
        <strain evidence="11">BMAN</strain>
    </source>
</reference>
<dbReference type="Pfam" id="PF07534">
    <property type="entry name" value="TLD"/>
    <property type="match status" value="1"/>
</dbReference>
<dbReference type="EMBL" id="JAPDFW010000022">
    <property type="protein sequence ID" value="KAJ5079887.1"/>
    <property type="molecule type" value="Genomic_DNA"/>
</dbReference>
<dbReference type="SMART" id="SM00336">
    <property type="entry name" value="BBOX"/>
    <property type="match status" value="2"/>
</dbReference>
<sequence length="926" mass="105784">MFSINKSLFKIQQLIPLLQSSSDFSRAEYLLQLSLNSSRIKINKLFSINSPHLSVSFESNSQGKETIETWIDLKDLEKSNTIEKICKKGIDVGYKGLEFIHGQFYLEKNEQNLYYFILCKIVIGRPFVSEKILTKSQIPHGFDSLHLVDEKQPDVSLESKKKSRNSSPFKPNPKDVFEKEKVFSNRYRVYDSAYILPVYLAEFEIQEVEESTDQNLCDFCEKKQATVWCENDKAKFCSECDLEYHSSNKLLSRHKRVPITQAETSYGKCPIHPDVEIEFYCPICKISVCVHCKMVGNHSTGEAATHKLIPINSAYQEAIVSSKINDPVLQRRKSTAISNEKLIQKRIEEIENNTKFIKEYLAKLVEQTTNTLDLLTEEKISILKSDQLNLFRQRNEIEWITSFLEKQRTELKPVDFLAAWNQHVKLKQEMHDFSQMKTHIDIENDLKIDGNLQIIQKSRDDTSITLSSPNTTPSPRKSFSKSSIQDLPPFQKTSPTFMNQKESDNFFSKSMIDQIHEGLDFAKSQNNQFDKDPSREKKHSPTKDEKQKKILKGSSGLRKSLFKKAINNEKPKSKKDDKFSFLQKDSEQDSQQTGGDKKGKHKSKHKRRESVAPFTGGENQEKEDGINSFGGQTVGDFSKKEKASNLWKAALKKKQTEKQIETDPTLSLFQNSVNSIPNQEQNQQNFSSIMRSPIQNTPIKPEKTKENPNESIRMGNLDIPSQDANQPKMISMVEEAETNEQKLIEMGIPLKESIFEDSQIIIDPNLAAVLYLCLPFKGQPDTLLLYSSTRDSRSIKKLHELVDHKSPTVFIVKCEGLIFGAFASVALNSDMKPFGSGKSFLFSLSFDTKIPCLRNKNQCLWASETSIRFGETDLIFDNNFQICRSEIENTFGIGWKKGSIEAKTFLAGNSSFIPDIVEVWGFAKSN</sequence>
<comment type="subcellular location">
    <subcellularLocation>
        <location evidence="1">Mitochondrion</location>
    </subcellularLocation>
</comment>
<evidence type="ECO:0000256" key="4">
    <source>
        <dbReference type="ARBA" id="ARBA00022833"/>
    </source>
</evidence>
<feature type="compositionally biased region" description="Basic residues" evidence="8">
    <location>
        <begin position="598"/>
        <end position="608"/>
    </location>
</feature>
<evidence type="ECO:0000256" key="8">
    <source>
        <dbReference type="SAM" id="MobiDB-lite"/>
    </source>
</evidence>
<dbReference type="Gene3D" id="3.90.228.10">
    <property type="match status" value="1"/>
</dbReference>
<dbReference type="GO" id="GO:0008270">
    <property type="term" value="F:zinc ion binding"/>
    <property type="evidence" value="ECO:0007669"/>
    <property type="project" value="UniProtKB-KW"/>
</dbReference>
<name>A0A9Q0RH48_ANAIG</name>
<dbReference type="GO" id="GO:0005739">
    <property type="term" value="C:mitochondrion"/>
    <property type="evidence" value="ECO:0007669"/>
    <property type="project" value="UniProtKB-SubCell"/>
</dbReference>
<dbReference type="CDD" id="cd19821">
    <property type="entry name" value="Bbox1_BBX-like"/>
    <property type="match status" value="1"/>
</dbReference>
<evidence type="ECO:0000256" key="2">
    <source>
        <dbReference type="ARBA" id="ARBA00009540"/>
    </source>
</evidence>
<dbReference type="InterPro" id="IPR049808">
    <property type="entry name" value="CONSTANS-like_Bbox1"/>
</dbReference>
<feature type="compositionally biased region" description="Basic and acidic residues" evidence="8">
    <location>
        <begin position="529"/>
        <end position="548"/>
    </location>
</feature>
<dbReference type="OMA" id="TIWCEND"/>
<evidence type="ECO:0000313" key="11">
    <source>
        <dbReference type="EMBL" id="KAJ5079887.1"/>
    </source>
</evidence>
<evidence type="ECO:0000256" key="7">
    <source>
        <dbReference type="PROSITE-ProRule" id="PRU00024"/>
    </source>
</evidence>
<evidence type="ECO:0000259" key="10">
    <source>
        <dbReference type="PROSITE" id="PS51886"/>
    </source>
</evidence>
<dbReference type="InterPro" id="IPR006571">
    <property type="entry name" value="TLDc_dom"/>
</dbReference>
<dbReference type="PANTHER" id="PTHR23354">
    <property type="entry name" value="NUCLEOLAR PROTEIN 7/ESTROGEN RECEPTOR COACTIVATOR-RELATED"/>
    <property type="match status" value="1"/>
</dbReference>
<feature type="domain" description="B box-type" evidence="9">
    <location>
        <begin position="264"/>
        <end position="311"/>
    </location>
</feature>
<keyword evidence="4" id="KW-0862">Zinc</keyword>
<feature type="region of interest" description="Disordered" evidence="8">
    <location>
        <begin position="523"/>
        <end position="640"/>
    </location>
</feature>
<feature type="domain" description="TLDc" evidence="10">
    <location>
        <begin position="760"/>
        <end position="923"/>
    </location>
</feature>
<dbReference type="OrthoDB" id="153872at2759"/>
<proteinExistence type="inferred from homology"/>
<feature type="region of interest" description="Disordered" evidence="8">
    <location>
        <begin position="460"/>
        <end position="501"/>
    </location>
</feature>
<dbReference type="AlphaFoldDB" id="A0A9Q0RH48"/>
<accession>A0A9Q0RH48</accession>
<evidence type="ECO:0000256" key="3">
    <source>
        <dbReference type="ARBA" id="ARBA00022723"/>
    </source>
</evidence>
<keyword evidence="12" id="KW-1185">Reference proteome</keyword>
<comment type="caution">
    <text evidence="11">The sequence shown here is derived from an EMBL/GenBank/DDBJ whole genome shotgun (WGS) entry which is preliminary data.</text>
</comment>
<keyword evidence="3" id="KW-0479">Metal-binding</keyword>
<dbReference type="CDD" id="cd19756">
    <property type="entry name" value="Bbox2"/>
    <property type="match status" value="1"/>
</dbReference>
<dbReference type="PROSITE" id="PS50119">
    <property type="entry name" value="ZF_BBOX"/>
    <property type="match status" value="2"/>
</dbReference>
<dbReference type="Pfam" id="PF00643">
    <property type="entry name" value="zf-B_box"/>
    <property type="match status" value="2"/>
</dbReference>
<comment type="similarity">
    <text evidence="2">Belongs to the OXR1 family.</text>
</comment>
<dbReference type="SMART" id="SM00584">
    <property type="entry name" value="TLDc"/>
    <property type="match status" value="1"/>
</dbReference>
<organism evidence="11 12">
    <name type="scientific">Anaeramoeba ignava</name>
    <name type="common">Anaerobic marine amoeba</name>
    <dbReference type="NCBI Taxonomy" id="1746090"/>
    <lineage>
        <taxon>Eukaryota</taxon>
        <taxon>Metamonada</taxon>
        <taxon>Anaeramoebidae</taxon>
        <taxon>Anaeramoeba</taxon>
    </lineage>
</organism>
<feature type="domain" description="B box-type" evidence="9">
    <location>
        <begin position="212"/>
        <end position="259"/>
    </location>
</feature>
<dbReference type="PROSITE" id="PS51886">
    <property type="entry name" value="TLDC"/>
    <property type="match status" value="1"/>
</dbReference>
<evidence type="ECO:0000256" key="5">
    <source>
        <dbReference type="ARBA" id="ARBA00023128"/>
    </source>
</evidence>
<feature type="compositionally biased region" description="Polar residues" evidence="8">
    <location>
        <begin position="463"/>
        <end position="501"/>
    </location>
</feature>
<evidence type="ECO:0000256" key="1">
    <source>
        <dbReference type="ARBA" id="ARBA00004173"/>
    </source>
</evidence>
<evidence type="ECO:0000259" key="9">
    <source>
        <dbReference type="PROSITE" id="PS50119"/>
    </source>
</evidence>
<dbReference type="PANTHER" id="PTHR23354:SF62">
    <property type="entry name" value="MUSTARD, ISOFORM V"/>
    <property type="match status" value="1"/>
</dbReference>
<keyword evidence="5" id="KW-0496">Mitochondrion</keyword>
<evidence type="ECO:0000313" key="12">
    <source>
        <dbReference type="Proteomes" id="UP001149090"/>
    </source>
</evidence>
<dbReference type="Gene3D" id="3.30.160.60">
    <property type="entry name" value="Classic Zinc Finger"/>
    <property type="match status" value="1"/>
</dbReference>
<evidence type="ECO:0000256" key="6">
    <source>
        <dbReference type="ARBA" id="ARBA00040604"/>
    </source>
</evidence>
<protein>
    <recommendedName>
        <fullName evidence="6">Oxidation resistance protein 1</fullName>
    </recommendedName>
</protein>
<gene>
    <name evidence="11" type="ORF">M0811_04200</name>
</gene>
<keyword evidence="7" id="KW-0863">Zinc-finger</keyword>
<dbReference type="SUPFAM" id="SSF57845">
    <property type="entry name" value="B-box zinc-binding domain"/>
    <property type="match status" value="1"/>
</dbReference>
<dbReference type="InterPro" id="IPR000315">
    <property type="entry name" value="Znf_B-box"/>
</dbReference>
<dbReference type="Proteomes" id="UP001149090">
    <property type="component" value="Unassembled WGS sequence"/>
</dbReference>
<feature type="compositionally biased region" description="Basic and acidic residues" evidence="8">
    <location>
        <begin position="566"/>
        <end position="587"/>
    </location>
</feature>